<dbReference type="Gene3D" id="3.40.630.30">
    <property type="match status" value="1"/>
</dbReference>
<dbReference type="InterPro" id="IPR000182">
    <property type="entry name" value="GNAT_dom"/>
</dbReference>
<reference evidence="4" key="2">
    <citation type="submission" date="2023-01" db="EMBL/GenBank/DDBJ databases">
        <title>Draft genome sequence of Maritalea porphyrae strain NBRC 107169.</title>
        <authorList>
            <person name="Sun Q."/>
            <person name="Mori K."/>
        </authorList>
    </citation>
    <scope>NUCLEOTIDE SEQUENCE</scope>
    <source>
        <strain evidence="4">NBRC 107169</strain>
    </source>
</reference>
<dbReference type="CDD" id="cd04301">
    <property type="entry name" value="NAT_SF"/>
    <property type="match status" value="1"/>
</dbReference>
<dbReference type="InterPro" id="IPR016181">
    <property type="entry name" value="Acyl_CoA_acyltransferase"/>
</dbReference>
<evidence type="ECO:0000259" key="3">
    <source>
        <dbReference type="PROSITE" id="PS51186"/>
    </source>
</evidence>
<dbReference type="EMBL" id="BSNI01000002">
    <property type="protein sequence ID" value="GLQ17789.1"/>
    <property type="molecule type" value="Genomic_DNA"/>
</dbReference>
<gene>
    <name evidence="4" type="ORF">GCM10007879_20380</name>
</gene>
<reference evidence="4" key="1">
    <citation type="journal article" date="2014" name="Int. J. Syst. Evol. Microbiol.">
        <title>Complete genome of a new Firmicutes species belonging to the dominant human colonic microbiota ('Ruminococcus bicirculans') reveals two chromosomes and a selective capacity to utilize plant glucans.</title>
        <authorList>
            <consortium name="NISC Comparative Sequencing Program"/>
            <person name="Wegmann U."/>
            <person name="Louis P."/>
            <person name="Goesmann A."/>
            <person name="Henrissat B."/>
            <person name="Duncan S.H."/>
            <person name="Flint H.J."/>
        </authorList>
    </citation>
    <scope>NUCLEOTIDE SEQUENCE</scope>
    <source>
        <strain evidence="4">NBRC 107169</strain>
    </source>
</reference>
<accession>A0ABQ5UTT3</accession>
<keyword evidence="2" id="KW-0012">Acyltransferase</keyword>
<evidence type="ECO:0000313" key="4">
    <source>
        <dbReference type="EMBL" id="GLQ17789.1"/>
    </source>
</evidence>
<keyword evidence="5" id="KW-1185">Reference proteome</keyword>
<protein>
    <recommendedName>
        <fullName evidence="3">N-acetyltransferase domain-containing protein</fullName>
    </recommendedName>
</protein>
<comment type="caution">
    <text evidence="4">The sequence shown here is derived from an EMBL/GenBank/DDBJ whole genome shotgun (WGS) entry which is preliminary data.</text>
</comment>
<organism evidence="4 5">
    <name type="scientific">Maritalea porphyrae</name>
    <dbReference type="NCBI Taxonomy" id="880732"/>
    <lineage>
        <taxon>Bacteria</taxon>
        <taxon>Pseudomonadati</taxon>
        <taxon>Pseudomonadota</taxon>
        <taxon>Alphaproteobacteria</taxon>
        <taxon>Hyphomicrobiales</taxon>
        <taxon>Devosiaceae</taxon>
        <taxon>Maritalea</taxon>
    </lineage>
</organism>
<dbReference type="Pfam" id="PF13508">
    <property type="entry name" value="Acetyltransf_7"/>
    <property type="match status" value="1"/>
</dbReference>
<dbReference type="PROSITE" id="PS51186">
    <property type="entry name" value="GNAT"/>
    <property type="match status" value="1"/>
</dbReference>
<proteinExistence type="predicted"/>
<evidence type="ECO:0000256" key="1">
    <source>
        <dbReference type="ARBA" id="ARBA00022679"/>
    </source>
</evidence>
<evidence type="ECO:0000256" key="2">
    <source>
        <dbReference type="ARBA" id="ARBA00023315"/>
    </source>
</evidence>
<sequence>MSAIVPETKLKIRPAHLYELPALSDLCLRSKAYWKYDRAFIEACREELTITPENLNDDYIMVADDDGKHAGVIHLVLEGTTAELEKLFIDPNWIGKGVGRKLFQWAVETARAKGATLMNVVADPGAVPFYEKMGFKQFATFPSGSIPGRELPHMRLRLSAE</sequence>
<dbReference type="SUPFAM" id="SSF55729">
    <property type="entry name" value="Acyl-CoA N-acyltransferases (Nat)"/>
    <property type="match status" value="1"/>
</dbReference>
<name>A0ABQ5UTT3_9HYPH</name>
<feature type="domain" description="N-acetyltransferase" evidence="3">
    <location>
        <begin position="10"/>
        <end position="161"/>
    </location>
</feature>
<evidence type="ECO:0000313" key="5">
    <source>
        <dbReference type="Proteomes" id="UP001161405"/>
    </source>
</evidence>
<dbReference type="PANTHER" id="PTHR43877">
    <property type="entry name" value="AMINOALKYLPHOSPHONATE N-ACETYLTRANSFERASE-RELATED-RELATED"/>
    <property type="match status" value="1"/>
</dbReference>
<keyword evidence="1" id="KW-0808">Transferase</keyword>
<dbReference type="Proteomes" id="UP001161405">
    <property type="component" value="Unassembled WGS sequence"/>
</dbReference>
<dbReference type="InterPro" id="IPR050832">
    <property type="entry name" value="Bact_Acetyltransf"/>
</dbReference>